<proteinExistence type="predicted"/>
<feature type="compositionally biased region" description="Low complexity" evidence="1">
    <location>
        <begin position="22"/>
        <end position="35"/>
    </location>
</feature>
<evidence type="ECO:0000256" key="1">
    <source>
        <dbReference type="SAM" id="MobiDB-lite"/>
    </source>
</evidence>
<evidence type="ECO:0000313" key="3">
    <source>
        <dbReference type="Proteomes" id="UP001500457"/>
    </source>
</evidence>
<organism evidence="2 3">
    <name type="scientific">Actinomycetospora straminea</name>
    <dbReference type="NCBI Taxonomy" id="663607"/>
    <lineage>
        <taxon>Bacteria</taxon>
        <taxon>Bacillati</taxon>
        <taxon>Actinomycetota</taxon>
        <taxon>Actinomycetes</taxon>
        <taxon>Pseudonocardiales</taxon>
        <taxon>Pseudonocardiaceae</taxon>
        <taxon>Actinomycetospora</taxon>
    </lineage>
</organism>
<keyword evidence="3" id="KW-1185">Reference proteome</keyword>
<comment type="caution">
    <text evidence="2">The sequence shown here is derived from an EMBL/GenBank/DDBJ whole genome shotgun (WGS) entry which is preliminary data.</text>
</comment>
<gene>
    <name evidence="2" type="ORF">GCM10023203_26850</name>
</gene>
<feature type="region of interest" description="Disordered" evidence="1">
    <location>
        <begin position="22"/>
        <end position="44"/>
    </location>
</feature>
<reference evidence="3" key="1">
    <citation type="journal article" date="2019" name="Int. J. Syst. Evol. Microbiol.">
        <title>The Global Catalogue of Microorganisms (GCM) 10K type strain sequencing project: providing services to taxonomists for standard genome sequencing and annotation.</title>
        <authorList>
            <consortium name="The Broad Institute Genomics Platform"/>
            <consortium name="The Broad Institute Genome Sequencing Center for Infectious Disease"/>
            <person name="Wu L."/>
            <person name="Ma J."/>
        </authorList>
    </citation>
    <scope>NUCLEOTIDE SEQUENCE [LARGE SCALE GENOMIC DNA]</scope>
    <source>
        <strain evidence="3">JCM 17983</strain>
    </source>
</reference>
<accession>A0ABP9EG15</accession>
<evidence type="ECO:0000313" key="2">
    <source>
        <dbReference type="EMBL" id="GAA4875341.1"/>
    </source>
</evidence>
<sequence length="44" mass="4393">MLRGGGRLEPQRVVDLGLDAALDAGLDPGHGLAHDAPPPDAPGP</sequence>
<dbReference type="Proteomes" id="UP001500457">
    <property type="component" value="Unassembled WGS sequence"/>
</dbReference>
<protein>
    <submittedName>
        <fullName evidence="2">Uncharacterized protein</fullName>
    </submittedName>
</protein>
<name>A0ABP9EG15_9PSEU</name>
<dbReference type="EMBL" id="BAABHQ010000006">
    <property type="protein sequence ID" value="GAA4875341.1"/>
    <property type="molecule type" value="Genomic_DNA"/>
</dbReference>